<evidence type="ECO:0000256" key="3">
    <source>
        <dbReference type="ARBA" id="ARBA00022679"/>
    </source>
</evidence>
<gene>
    <name evidence="6" type="ORF">HHI36_007457</name>
</gene>
<keyword evidence="2 4" id="KW-0328">Glycosyltransferase</keyword>
<dbReference type="CDD" id="cd03784">
    <property type="entry name" value="GT1_Gtf-like"/>
    <property type="match status" value="1"/>
</dbReference>
<dbReference type="PROSITE" id="PS00375">
    <property type="entry name" value="UDPGT"/>
    <property type="match status" value="1"/>
</dbReference>
<keyword evidence="5" id="KW-0812">Transmembrane</keyword>
<organism evidence="6 7">
    <name type="scientific">Cryptolaemus montrouzieri</name>
    <dbReference type="NCBI Taxonomy" id="559131"/>
    <lineage>
        <taxon>Eukaryota</taxon>
        <taxon>Metazoa</taxon>
        <taxon>Ecdysozoa</taxon>
        <taxon>Arthropoda</taxon>
        <taxon>Hexapoda</taxon>
        <taxon>Insecta</taxon>
        <taxon>Pterygota</taxon>
        <taxon>Neoptera</taxon>
        <taxon>Endopterygota</taxon>
        <taxon>Coleoptera</taxon>
        <taxon>Polyphaga</taxon>
        <taxon>Cucujiformia</taxon>
        <taxon>Coccinelloidea</taxon>
        <taxon>Coccinellidae</taxon>
        <taxon>Scymninae</taxon>
        <taxon>Scymnini</taxon>
        <taxon>Cryptolaemus</taxon>
    </lineage>
</organism>
<feature type="transmembrane region" description="Helical" evidence="5">
    <location>
        <begin position="466"/>
        <end position="493"/>
    </location>
</feature>
<dbReference type="PANTHER" id="PTHR48043">
    <property type="entry name" value="EG:EG0003.4 PROTEIN-RELATED"/>
    <property type="match status" value="1"/>
</dbReference>
<evidence type="ECO:0000256" key="1">
    <source>
        <dbReference type="ARBA" id="ARBA00009995"/>
    </source>
</evidence>
<comment type="caution">
    <text evidence="6">The sequence shown here is derived from an EMBL/GenBank/DDBJ whole genome shotgun (WGS) entry which is preliminary data.</text>
</comment>
<reference evidence="6 7" key="1">
    <citation type="journal article" date="2021" name="BMC Biol.">
        <title>Horizontally acquired antibacterial genes associated with adaptive radiation of ladybird beetles.</title>
        <authorList>
            <person name="Li H.S."/>
            <person name="Tang X.F."/>
            <person name="Huang Y.H."/>
            <person name="Xu Z.Y."/>
            <person name="Chen M.L."/>
            <person name="Du X.Y."/>
            <person name="Qiu B.Y."/>
            <person name="Chen P.T."/>
            <person name="Zhang W."/>
            <person name="Slipinski A."/>
            <person name="Escalona H.E."/>
            <person name="Waterhouse R.M."/>
            <person name="Zwick A."/>
            <person name="Pang H."/>
        </authorList>
    </citation>
    <scope>NUCLEOTIDE SEQUENCE [LARGE SCALE GENOMIC DNA]</scope>
    <source>
        <strain evidence="6">SYSU2018</strain>
    </source>
</reference>
<dbReference type="PANTHER" id="PTHR48043:SF159">
    <property type="entry name" value="EG:EG0003.4 PROTEIN-RELATED"/>
    <property type="match status" value="1"/>
</dbReference>
<comment type="similarity">
    <text evidence="1 4">Belongs to the UDP-glycosyltransferase family.</text>
</comment>
<dbReference type="SUPFAM" id="SSF53756">
    <property type="entry name" value="UDP-Glycosyltransferase/glycogen phosphorylase"/>
    <property type="match status" value="1"/>
</dbReference>
<evidence type="ECO:0000256" key="5">
    <source>
        <dbReference type="RuleBase" id="RU362059"/>
    </source>
</evidence>
<accession>A0ABD2MQ15</accession>
<proteinExistence type="inferred from homology"/>
<dbReference type="GO" id="GO:0015020">
    <property type="term" value="F:glucuronosyltransferase activity"/>
    <property type="evidence" value="ECO:0007669"/>
    <property type="project" value="UniProtKB-EC"/>
</dbReference>
<comment type="subcellular location">
    <subcellularLocation>
        <location evidence="5">Membrane</location>
        <topology evidence="5">Single-pass membrane protein</topology>
    </subcellularLocation>
</comment>
<evidence type="ECO:0000313" key="7">
    <source>
        <dbReference type="Proteomes" id="UP001516400"/>
    </source>
</evidence>
<dbReference type="EC" id="2.4.1.17" evidence="5"/>
<keyword evidence="5" id="KW-1133">Transmembrane helix</keyword>
<evidence type="ECO:0000256" key="4">
    <source>
        <dbReference type="RuleBase" id="RU003718"/>
    </source>
</evidence>
<keyword evidence="7" id="KW-1185">Reference proteome</keyword>
<protein>
    <recommendedName>
        <fullName evidence="5">UDP-glucuronosyltransferase</fullName>
        <ecNumber evidence="5">2.4.1.17</ecNumber>
    </recommendedName>
</protein>
<dbReference type="GO" id="GO:0016020">
    <property type="term" value="C:membrane"/>
    <property type="evidence" value="ECO:0007669"/>
    <property type="project" value="UniProtKB-SubCell"/>
</dbReference>
<dbReference type="Pfam" id="PF00201">
    <property type="entry name" value="UDPGT"/>
    <property type="match status" value="1"/>
</dbReference>
<dbReference type="InterPro" id="IPR050271">
    <property type="entry name" value="UDP-glycosyltransferase"/>
</dbReference>
<sequence length="513" mass="58893">MKIILLLLIIFCVCEYTKSANILVLIPSPFYSHQATFRPLWRELSKKGHKITLITTDLMEENENITQIDISNVYELTKNNVLIEILQGGIINMIRKGLLMVDNFFKYILTNPDVKELIASDKKFDLFFVELLIPAFSVLSAKFNCPYIGLNSMDPPSFIHSAVGNAIHPSVYPFANLGFGAELSFKERLISTSVLVVMSTMEKIVWPTADRFFRKYIDYDLPDAHHIIRNVSLVFSNANPIFFPAKPITPITINLGGGLHLMEPKKLPKDLQDYLDQSKDGCIYFSLGSTINSNYLSRETIEIFRQTFEELAPMRVLWKYENETLENKPHNLEIRKWLPQHDVLRHPNVKVFITQGGLQSMEEAIDSAVPMLGMPFYGDQKNNVKKMSIKKFGIALDVATIDKKSLKDAILELVDNPLYKKNIEKLSAISKDQPMTGIEKAVWWTEYVLRHGGTEHLRSPSADIPLYQYFFLDIIAFVILVFIVLILLVYYLIKLIRTIFRLVFSKRNKVKTN</sequence>
<keyword evidence="5" id="KW-0472">Membrane</keyword>
<feature type="signal peptide" evidence="5">
    <location>
        <begin position="1"/>
        <end position="19"/>
    </location>
</feature>
<keyword evidence="3 4" id="KW-0808">Transferase</keyword>
<dbReference type="FunFam" id="3.40.50.2000:FF:000050">
    <property type="entry name" value="UDP-glucuronosyltransferase"/>
    <property type="match status" value="1"/>
</dbReference>
<name>A0ABD2MQ15_9CUCU</name>
<comment type="catalytic activity">
    <reaction evidence="5">
        <text>glucuronate acceptor + UDP-alpha-D-glucuronate = acceptor beta-D-glucuronoside + UDP + H(+)</text>
        <dbReference type="Rhea" id="RHEA:21032"/>
        <dbReference type="ChEBI" id="CHEBI:15378"/>
        <dbReference type="ChEBI" id="CHEBI:58052"/>
        <dbReference type="ChEBI" id="CHEBI:58223"/>
        <dbReference type="ChEBI" id="CHEBI:132367"/>
        <dbReference type="ChEBI" id="CHEBI:132368"/>
        <dbReference type="EC" id="2.4.1.17"/>
    </reaction>
</comment>
<dbReference type="InterPro" id="IPR035595">
    <property type="entry name" value="UDP_glycos_trans_CS"/>
</dbReference>
<dbReference type="EMBL" id="JABFTP020000021">
    <property type="protein sequence ID" value="KAL3268340.1"/>
    <property type="molecule type" value="Genomic_DNA"/>
</dbReference>
<evidence type="ECO:0000256" key="2">
    <source>
        <dbReference type="ARBA" id="ARBA00022676"/>
    </source>
</evidence>
<dbReference type="Proteomes" id="UP001516400">
    <property type="component" value="Unassembled WGS sequence"/>
</dbReference>
<dbReference type="AlphaFoldDB" id="A0ABD2MQ15"/>
<dbReference type="Gene3D" id="3.40.50.2000">
    <property type="entry name" value="Glycogen Phosphorylase B"/>
    <property type="match status" value="1"/>
</dbReference>
<dbReference type="InterPro" id="IPR002213">
    <property type="entry name" value="UDP_glucos_trans"/>
</dbReference>
<feature type="chain" id="PRO_5044534195" description="UDP-glucuronosyltransferase" evidence="5">
    <location>
        <begin position="20"/>
        <end position="513"/>
    </location>
</feature>
<keyword evidence="5" id="KW-0732">Signal</keyword>
<evidence type="ECO:0000313" key="6">
    <source>
        <dbReference type="EMBL" id="KAL3268340.1"/>
    </source>
</evidence>